<evidence type="ECO:0000313" key="1">
    <source>
        <dbReference type="EMBL" id="TFW24876.1"/>
    </source>
</evidence>
<protein>
    <submittedName>
        <fullName evidence="1">Uncharacterized protein</fullName>
    </submittedName>
</protein>
<reference evidence="1 2" key="1">
    <citation type="submission" date="2019-03" db="EMBL/GenBank/DDBJ databases">
        <title>Draft Genome Sequence of Massilia arenosa sp. nov., a Novel Massilia Species Isolated from a Sandy-loam Maize Soil.</title>
        <authorList>
            <person name="Raths R."/>
            <person name="Peta V."/>
            <person name="Bucking H."/>
        </authorList>
    </citation>
    <scope>NUCLEOTIDE SEQUENCE [LARGE SCALE GENOMIC DNA]</scope>
    <source>
        <strain evidence="1 2">MC02</strain>
    </source>
</reference>
<sequence length="110" mass="11790">MVVALGLLAGAAQAEALPVPASKAAYVGAWTGKQMELKIEQNGKIFYKRDEPGKRLSVNIELTGFDGDSFRGGLNGPFRIDTTFVVTKPPHKEGGKLKMTVDGVELTRAD</sequence>
<dbReference type="EMBL" id="SPVF01000081">
    <property type="protein sequence ID" value="TFW24876.1"/>
    <property type="molecule type" value="Genomic_DNA"/>
</dbReference>
<dbReference type="AlphaFoldDB" id="A0A4Y9SNN2"/>
<proteinExistence type="predicted"/>
<dbReference type="OrthoDB" id="583175at2"/>
<organism evidence="1 2">
    <name type="scientific">Zemynaea arenosa</name>
    <dbReference type="NCBI Taxonomy" id="2561931"/>
    <lineage>
        <taxon>Bacteria</taxon>
        <taxon>Pseudomonadati</taxon>
        <taxon>Pseudomonadota</taxon>
        <taxon>Betaproteobacteria</taxon>
        <taxon>Burkholderiales</taxon>
        <taxon>Oxalobacteraceae</taxon>
        <taxon>Telluria group</taxon>
        <taxon>Zemynaea</taxon>
    </lineage>
</organism>
<keyword evidence="2" id="KW-1185">Reference proteome</keyword>
<name>A0A4Y9SNN2_9BURK</name>
<dbReference type="Proteomes" id="UP000298438">
    <property type="component" value="Unassembled WGS sequence"/>
</dbReference>
<comment type="caution">
    <text evidence="1">The sequence shown here is derived from an EMBL/GenBank/DDBJ whole genome shotgun (WGS) entry which is preliminary data.</text>
</comment>
<gene>
    <name evidence="1" type="ORF">E4L96_05760</name>
</gene>
<evidence type="ECO:0000313" key="2">
    <source>
        <dbReference type="Proteomes" id="UP000298438"/>
    </source>
</evidence>
<accession>A0A4Y9SNN2</accession>